<evidence type="ECO:0000256" key="1">
    <source>
        <dbReference type="ARBA" id="ARBA00004141"/>
    </source>
</evidence>
<protein>
    <submittedName>
        <fullName evidence="9">GerAB/ArcD/ProY family transporter</fullName>
    </submittedName>
</protein>
<evidence type="ECO:0000256" key="2">
    <source>
        <dbReference type="ARBA" id="ARBA00007998"/>
    </source>
</evidence>
<comment type="similarity">
    <text evidence="2">Belongs to the amino acid-polyamine-organocation (APC) superfamily. Spore germination protein (SGP) (TC 2.A.3.9) family.</text>
</comment>
<dbReference type="Proteomes" id="UP000670947">
    <property type="component" value="Unassembled WGS sequence"/>
</dbReference>
<dbReference type="InterPro" id="IPR004761">
    <property type="entry name" value="Spore_GerAB"/>
</dbReference>
<feature type="transmembrane region" description="Helical" evidence="8">
    <location>
        <begin position="212"/>
        <end position="238"/>
    </location>
</feature>
<proteinExistence type="inferred from homology"/>
<keyword evidence="7 8" id="KW-0472">Membrane</keyword>
<feature type="transmembrane region" description="Helical" evidence="8">
    <location>
        <begin position="39"/>
        <end position="61"/>
    </location>
</feature>
<keyword evidence="3" id="KW-0813">Transport</keyword>
<evidence type="ECO:0000256" key="5">
    <source>
        <dbReference type="ARBA" id="ARBA00022692"/>
    </source>
</evidence>
<organism evidence="9 10">
    <name type="scientific">Paenibacillus artemisiicola</name>
    <dbReference type="NCBI Taxonomy" id="1172618"/>
    <lineage>
        <taxon>Bacteria</taxon>
        <taxon>Bacillati</taxon>
        <taxon>Bacillota</taxon>
        <taxon>Bacilli</taxon>
        <taxon>Bacillales</taxon>
        <taxon>Paenibacillaceae</taxon>
        <taxon>Paenibacillus</taxon>
    </lineage>
</organism>
<evidence type="ECO:0000313" key="9">
    <source>
        <dbReference type="EMBL" id="MBO7745829.1"/>
    </source>
</evidence>
<dbReference type="NCBIfam" id="TIGR00912">
    <property type="entry name" value="2A0309"/>
    <property type="match status" value="1"/>
</dbReference>
<sequence length="361" mass="40574">MKQSITKAQLFFLIIKTQIGIGLLSLPSEMQHITKGDSWISVIVAGLVIQLVLVVYGKLLVKFPNETLSDITIRILGRYPGKAVNCVYYVFFVLIAAYATMLYVRLIKSWMLTLTPPWILFLLIIGTSLYLALDNLRVIARFFVLTSLLFIVLILISLLNFSNEVHLSYIMPVGQASVLTIFKGSERTFFAMLGFEITLYFFSQVDGGRKGIFGVISLANGFVTLFYAYFVFICLIGFSPKVLEQVNEPVLFLLKGLTYQLFDRLDLIFLTIWIIPMTATIVSYLCLAGKSLTAKQSSYRKLVWFSAGSVFAIGWYLSTLESTELVGKWFEYGYLIMIAAVPALLWFGSLLIKDGRGAEAT</sequence>
<dbReference type="EMBL" id="JAGGDJ010000012">
    <property type="protein sequence ID" value="MBO7745829.1"/>
    <property type="molecule type" value="Genomic_DNA"/>
</dbReference>
<keyword evidence="10" id="KW-1185">Reference proteome</keyword>
<feature type="transmembrane region" description="Helical" evidence="8">
    <location>
        <begin position="299"/>
        <end position="317"/>
    </location>
</feature>
<feature type="transmembrane region" description="Helical" evidence="8">
    <location>
        <begin position="332"/>
        <end position="352"/>
    </location>
</feature>
<evidence type="ECO:0000256" key="3">
    <source>
        <dbReference type="ARBA" id="ARBA00022448"/>
    </source>
</evidence>
<keyword evidence="6 8" id="KW-1133">Transmembrane helix</keyword>
<feature type="transmembrane region" description="Helical" evidence="8">
    <location>
        <begin position="188"/>
        <end position="205"/>
    </location>
</feature>
<comment type="subcellular location">
    <subcellularLocation>
        <location evidence="1">Membrane</location>
        <topology evidence="1">Multi-pass membrane protein</topology>
    </subcellularLocation>
</comment>
<feature type="transmembrane region" description="Helical" evidence="8">
    <location>
        <begin position="267"/>
        <end position="287"/>
    </location>
</feature>
<name>A0ABS3WC05_9BACL</name>
<evidence type="ECO:0000256" key="8">
    <source>
        <dbReference type="SAM" id="Phobius"/>
    </source>
</evidence>
<gene>
    <name evidence="9" type="ORF">I8J29_16595</name>
</gene>
<evidence type="ECO:0000256" key="7">
    <source>
        <dbReference type="ARBA" id="ARBA00023136"/>
    </source>
</evidence>
<keyword evidence="5 8" id="KW-0812">Transmembrane</keyword>
<feature type="transmembrane region" description="Helical" evidence="8">
    <location>
        <begin position="110"/>
        <end position="131"/>
    </location>
</feature>
<keyword evidence="4" id="KW-0309">Germination</keyword>
<dbReference type="RefSeq" id="WP_208848653.1">
    <property type="nucleotide sequence ID" value="NZ_JAGGDJ010000012.1"/>
</dbReference>
<evidence type="ECO:0000313" key="10">
    <source>
        <dbReference type="Proteomes" id="UP000670947"/>
    </source>
</evidence>
<dbReference type="PANTHER" id="PTHR34975">
    <property type="entry name" value="SPORE GERMINATION PROTEIN A2"/>
    <property type="match status" value="1"/>
</dbReference>
<feature type="transmembrane region" description="Helical" evidence="8">
    <location>
        <begin position="9"/>
        <end position="27"/>
    </location>
</feature>
<dbReference type="Gene3D" id="1.20.1740.10">
    <property type="entry name" value="Amino acid/polyamine transporter I"/>
    <property type="match status" value="1"/>
</dbReference>
<evidence type="ECO:0000256" key="4">
    <source>
        <dbReference type="ARBA" id="ARBA00022544"/>
    </source>
</evidence>
<evidence type="ECO:0000256" key="6">
    <source>
        <dbReference type="ARBA" id="ARBA00022989"/>
    </source>
</evidence>
<comment type="caution">
    <text evidence="9">The sequence shown here is derived from an EMBL/GenBank/DDBJ whole genome shotgun (WGS) entry which is preliminary data.</text>
</comment>
<feature type="transmembrane region" description="Helical" evidence="8">
    <location>
        <begin position="82"/>
        <end position="104"/>
    </location>
</feature>
<dbReference type="PANTHER" id="PTHR34975:SF2">
    <property type="entry name" value="SPORE GERMINATION PROTEIN A2"/>
    <property type="match status" value="1"/>
</dbReference>
<reference evidence="9 10" key="1">
    <citation type="submission" date="2021-03" db="EMBL/GenBank/DDBJ databases">
        <title>Paenibacillus artemisicola MWE-103 whole genome sequence.</title>
        <authorList>
            <person name="Ham Y.J."/>
        </authorList>
    </citation>
    <scope>NUCLEOTIDE SEQUENCE [LARGE SCALE GENOMIC DNA]</scope>
    <source>
        <strain evidence="9 10">MWE-103</strain>
    </source>
</reference>
<accession>A0ABS3WC05</accession>
<dbReference type="Pfam" id="PF03845">
    <property type="entry name" value="Spore_permease"/>
    <property type="match status" value="1"/>
</dbReference>
<feature type="transmembrane region" description="Helical" evidence="8">
    <location>
        <begin position="138"/>
        <end position="159"/>
    </location>
</feature>